<dbReference type="GO" id="GO:0043546">
    <property type="term" value="F:molybdopterin cofactor binding"/>
    <property type="evidence" value="ECO:0007669"/>
    <property type="project" value="TreeGrafter"/>
</dbReference>
<dbReference type="PhylomeDB" id="A0A0A2KXJ0"/>
<dbReference type="Gene3D" id="3.40.50.80">
    <property type="entry name" value="Nucleotide-binding domain of ferredoxin-NADP reductase (FNR) module"/>
    <property type="match status" value="1"/>
</dbReference>
<dbReference type="PRINTS" id="PR00407">
    <property type="entry name" value="EUMOPTERIN"/>
</dbReference>
<gene>
    <name evidence="19" type="ORF">PITC_017410</name>
</gene>
<dbReference type="PANTHER" id="PTHR19372:SF7">
    <property type="entry name" value="SULFITE OXIDASE, MITOCHONDRIAL"/>
    <property type="match status" value="1"/>
</dbReference>
<dbReference type="PROSITE" id="PS50255">
    <property type="entry name" value="CYTOCHROME_B5_2"/>
    <property type="match status" value="1"/>
</dbReference>
<dbReference type="GO" id="GO:0050464">
    <property type="term" value="F:nitrate reductase (NADPH) activity"/>
    <property type="evidence" value="ECO:0007669"/>
    <property type="project" value="UniProtKB-EC"/>
</dbReference>
<dbReference type="InterPro" id="IPR036374">
    <property type="entry name" value="OxRdtase_Mopterin-bd_sf"/>
</dbReference>
<evidence type="ECO:0000256" key="11">
    <source>
        <dbReference type="ARBA" id="ARBA00022723"/>
    </source>
</evidence>
<evidence type="ECO:0000256" key="15">
    <source>
        <dbReference type="ARBA" id="ARBA00049155"/>
    </source>
</evidence>
<reference evidence="19 20" key="1">
    <citation type="journal article" date="2015" name="Mol. Plant Microbe Interact.">
        <title>Genome, transcriptome, and functional analyses of Penicillium expansum provide new insights into secondary metabolism and pathogenicity.</title>
        <authorList>
            <person name="Ballester A.R."/>
            <person name="Marcet-Houben M."/>
            <person name="Levin E."/>
            <person name="Sela N."/>
            <person name="Selma-Lazaro C."/>
            <person name="Carmona L."/>
            <person name="Wisniewski M."/>
            <person name="Droby S."/>
            <person name="Gonzalez-Candelas L."/>
            <person name="Gabaldon T."/>
        </authorList>
    </citation>
    <scope>NUCLEOTIDE SEQUENCE [LARGE SCALE GENOMIC DNA]</scope>
    <source>
        <strain evidence="19 20">PHI-1</strain>
    </source>
</reference>
<keyword evidence="9" id="KW-0500">Molybdenum</keyword>
<dbReference type="EC" id="1.7.1.3" evidence="7"/>
<evidence type="ECO:0000256" key="13">
    <source>
        <dbReference type="ARBA" id="ARBA00023002"/>
    </source>
</evidence>
<dbReference type="OMA" id="MNNCWYT"/>
<evidence type="ECO:0000256" key="7">
    <source>
        <dbReference type="ARBA" id="ARBA00012673"/>
    </source>
</evidence>
<dbReference type="InterPro" id="IPR005066">
    <property type="entry name" value="MoCF_OxRdtse_dimer"/>
</dbReference>
<proteinExistence type="inferred from homology"/>
<sequence>MAATPRYTRPSRSHSGSSKDDIEKEPDWVKTHDHRIGYRDRNDRHPGYTHIGDKRNTEQEWQFLAQAKNQANELKAELEEGDLTNVRDFMTKQKDYHLKFPQNHPRGWRYMLDTTENFIKYKQDWPVNVKRRQQEEEEKRKRQEDDGQNPQKEHEWRRGRGENETHNEAHAVDQKIFDKDGQGGKRGEKEDLQDKYSPQELSLLYLLQSENKYMKTLDENDGKVIIPVNMAGEQDISIDEADQFTPDNWIPRSSHLIRLTGKHPLNGEPELTALYEAGLITPNPLHYVRNHGPVPHLLWESHQIDVQNGKLVLSMDDLERDFEAINIAVALACDGNRRKELNMIRRSKGFNWGAGAISCAYWKGPLLRDVLLAAGVEDSDRCHGKGLRWVHFEGADELSEGNYATSIPLAYAMDSDNDVILAYEMNNVRLPPDHGYPVRVMIPGYVGGRCVKWLQKVWISDTENDSHYHIWDNRVLPSLVRDMDSEFSYTMFNHPSTACNEQNLNSIIAKPEHGETISLSDVNKSGTYRIAGIAYDGGGHEVQMVEVSLDGGVTWLYCIRKFPEHPLRHGKKFWTWLHWYVDVGLSHLVRAESIIVRCFNVFKNTQPNTPSWNIMGMMNNCWYTIRPEIRDDKEGNYSVLYFRHPCEPGTGTGGWMKPSTENRIENVKHEAASPQKQFTRGEIEKHNKENDCWVVINGRVYDATSVLDWHPGGQAPIMAHAGRVHADTTDEFESIHDDYAEQKLSECALGVVTEKAMGYIKKQSEDVAKEKANFLKKSSEAVFDRRRWNAVQFRDKKQLSKDTRRYTFTLPPDAKKLGLGTCQHLQLGFHFSDRLVVRPYTPTRPIFEREEDGTFDLVVKTYAPDQSQPGGTMSNILDCLRLGEEVEVKGPTGEIKYIGQGKFTIDEKEYHFRNVSLVLGGSGITPGYQLISRILRAKDLCETEDRTNIKVIDANKTENDILLRDDLDKLAEDHPDQFKVTHVLSHPDANWTGEKGHVSKNILQKYVFGPDKGNVVLVCGPPTMIQKAALPALQEIGYKEDDNLFGF</sequence>
<dbReference type="InterPro" id="IPR014756">
    <property type="entry name" value="Ig_E-set"/>
</dbReference>
<evidence type="ECO:0000256" key="4">
    <source>
        <dbReference type="ARBA" id="ARBA00003838"/>
    </source>
</evidence>
<evidence type="ECO:0000256" key="14">
    <source>
        <dbReference type="ARBA" id="ARBA00023063"/>
    </source>
</evidence>
<dbReference type="CDD" id="cd06183">
    <property type="entry name" value="cyt_b5_reduct_like"/>
    <property type="match status" value="1"/>
</dbReference>
<dbReference type="SUPFAM" id="SSF63380">
    <property type="entry name" value="Riboflavin synthase domain-like"/>
    <property type="match status" value="1"/>
</dbReference>
<evidence type="ECO:0000313" key="19">
    <source>
        <dbReference type="EMBL" id="KGO69070.1"/>
    </source>
</evidence>
<evidence type="ECO:0000256" key="16">
    <source>
        <dbReference type="SAM" id="MobiDB-lite"/>
    </source>
</evidence>
<dbReference type="InterPro" id="IPR008333">
    <property type="entry name" value="Cbr1-like_FAD-bd_dom"/>
</dbReference>
<dbReference type="InterPro" id="IPR008335">
    <property type="entry name" value="Mopterin_OxRdtase_euk"/>
</dbReference>
<dbReference type="Pfam" id="PF03404">
    <property type="entry name" value="Mo-co_dimer"/>
    <property type="match status" value="1"/>
</dbReference>
<dbReference type="AlphaFoldDB" id="A0A0A2KXJ0"/>
<dbReference type="Pfam" id="PF00970">
    <property type="entry name" value="FAD_binding_6"/>
    <property type="match status" value="1"/>
</dbReference>
<dbReference type="HOGENOM" id="CLU_003827_4_2_1"/>
<name>A0A0A2KXJ0_PENIT</name>
<dbReference type="SUPFAM" id="SSF81296">
    <property type="entry name" value="E set domains"/>
    <property type="match status" value="1"/>
</dbReference>
<keyword evidence="12" id="KW-0274">FAD</keyword>
<keyword evidence="14" id="KW-0534">Nitrate assimilation</keyword>
<dbReference type="Gene3D" id="3.10.120.10">
    <property type="entry name" value="Cytochrome b5-like heme/steroid binding domain"/>
    <property type="match status" value="1"/>
</dbReference>
<comment type="subunit">
    <text evidence="6">Homodimer.</text>
</comment>
<evidence type="ECO:0000256" key="3">
    <source>
        <dbReference type="ARBA" id="ARBA00001974"/>
    </source>
</evidence>
<dbReference type="InterPro" id="IPR039261">
    <property type="entry name" value="FNR_nucleotide-bd"/>
</dbReference>
<dbReference type="InterPro" id="IPR000572">
    <property type="entry name" value="OxRdtase_Mopterin-bd_dom"/>
</dbReference>
<dbReference type="GO" id="GO:0020037">
    <property type="term" value="F:heme binding"/>
    <property type="evidence" value="ECO:0007669"/>
    <property type="project" value="TreeGrafter"/>
</dbReference>
<evidence type="ECO:0000256" key="9">
    <source>
        <dbReference type="ARBA" id="ARBA00022505"/>
    </source>
</evidence>
<evidence type="ECO:0000256" key="8">
    <source>
        <dbReference type="ARBA" id="ARBA00015499"/>
    </source>
</evidence>
<dbReference type="GO" id="GO:0006790">
    <property type="term" value="P:sulfur compound metabolic process"/>
    <property type="evidence" value="ECO:0007669"/>
    <property type="project" value="TreeGrafter"/>
</dbReference>
<comment type="cofactor">
    <cofactor evidence="1">
        <name>Mo-molybdopterin</name>
        <dbReference type="ChEBI" id="CHEBI:71302"/>
    </cofactor>
</comment>
<evidence type="ECO:0000313" key="20">
    <source>
        <dbReference type="Proteomes" id="UP000030104"/>
    </source>
</evidence>
<dbReference type="PRINTS" id="PR00406">
    <property type="entry name" value="CYTB5RDTASE"/>
</dbReference>
<comment type="catalytic activity">
    <reaction evidence="15">
        <text>nitrite + NADP(+) + H2O = nitrate + NADPH + H(+)</text>
        <dbReference type="Rhea" id="RHEA:19061"/>
        <dbReference type="ChEBI" id="CHEBI:15377"/>
        <dbReference type="ChEBI" id="CHEBI:15378"/>
        <dbReference type="ChEBI" id="CHEBI:16301"/>
        <dbReference type="ChEBI" id="CHEBI:17632"/>
        <dbReference type="ChEBI" id="CHEBI:57783"/>
        <dbReference type="ChEBI" id="CHEBI:58349"/>
        <dbReference type="EC" id="1.7.1.3"/>
    </reaction>
</comment>
<dbReference type="SUPFAM" id="SSF56524">
    <property type="entry name" value="Oxidoreductase molybdopterin-binding domain"/>
    <property type="match status" value="1"/>
</dbReference>
<evidence type="ECO:0000256" key="12">
    <source>
        <dbReference type="ARBA" id="ARBA00022827"/>
    </source>
</evidence>
<feature type="compositionally biased region" description="Basic and acidic residues" evidence="16">
    <location>
        <begin position="17"/>
        <end position="29"/>
    </location>
</feature>
<dbReference type="GO" id="GO:0042128">
    <property type="term" value="P:nitrate assimilation"/>
    <property type="evidence" value="ECO:0007669"/>
    <property type="project" value="UniProtKB-KW"/>
</dbReference>
<comment type="caution">
    <text evidence="19">The sequence shown here is derived from an EMBL/GenBank/DDBJ whole genome shotgun (WGS) entry which is preliminary data.</text>
</comment>
<comment type="function">
    <text evidence="4">Nitrate reductase is a key enzyme involved in the first step of nitrate assimilation in plants, fungi and bacteria.</text>
</comment>
<evidence type="ECO:0000259" key="18">
    <source>
        <dbReference type="PROSITE" id="PS51384"/>
    </source>
</evidence>
<feature type="region of interest" description="Disordered" evidence="16">
    <location>
        <begin position="1"/>
        <end position="29"/>
    </location>
</feature>
<evidence type="ECO:0000256" key="1">
    <source>
        <dbReference type="ARBA" id="ARBA00001924"/>
    </source>
</evidence>
<comment type="similarity">
    <text evidence="5">Belongs to the nitrate reductase family.</text>
</comment>
<dbReference type="InterPro" id="IPR017927">
    <property type="entry name" value="FAD-bd_FR_type"/>
</dbReference>
<dbReference type="InterPro" id="IPR001199">
    <property type="entry name" value="Cyt_B5-like_heme/steroid-bd"/>
</dbReference>
<dbReference type="STRING" id="40296.A0A0A2KXJ0"/>
<feature type="region of interest" description="Disordered" evidence="16">
    <location>
        <begin position="132"/>
        <end position="194"/>
    </location>
</feature>
<evidence type="ECO:0000256" key="10">
    <source>
        <dbReference type="ARBA" id="ARBA00022630"/>
    </source>
</evidence>
<dbReference type="Gene3D" id="2.40.30.10">
    <property type="entry name" value="Translation factors"/>
    <property type="match status" value="1"/>
</dbReference>
<dbReference type="PROSITE" id="PS51384">
    <property type="entry name" value="FAD_FR"/>
    <property type="match status" value="1"/>
</dbReference>
<dbReference type="SUPFAM" id="SSF52343">
    <property type="entry name" value="Ferredoxin reductase-like, C-terminal NADP-linked domain"/>
    <property type="match status" value="1"/>
</dbReference>
<dbReference type="SMART" id="SM01117">
    <property type="entry name" value="Cyt-b5"/>
    <property type="match status" value="1"/>
</dbReference>
<dbReference type="Gene3D" id="2.60.40.650">
    <property type="match status" value="1"/>
</dbReference>
<keyword evidence="11" id="KW-0479">Metal-binding</keyword>
<keyword evidence="10" id="KW-0285">Flavoprotein</keyword>
<keyword evidence="13" id="KW-0560">Oxidoreductase</keyword>
<comment type="cofactor">
    <cofactor evidence="2">
        <name>heme</name>
        <dbReference type="ChEBI" id="CHEBI:30413"/>
    </cofactor>
</comment>
<dbReference type="Pfam" id="PF00174">
    <property type="entry name" value="Oxidored_molyb"/>
    <property type="match status" value="1"/>
</dbReference>
<dbReference type="Gene3D" id="3.90.420.10">
    <property type="entry name" value="Oxidoreductase, molybdopterin-binding domain"/>
    <property type="match status" value="1"/>
</dbReference>
<evidence type="ECO:0000256" key="6">
    <source>
        <dbReference type="ARBA" id="ARBA00011738"/>
    </source>
</evidence>
<evidence type="ECO:0000256" key="5">
    <source>
        <dbReference type="ARBA" id="ARBA00006253"/>
    </source>
</evidence>
<dbReference type="OrthoDB" id="432685at2759"/>
<dbReference type="Proteomes" id="UP000030104">
    <property type="component" value="Unassembled WGS sequence"/>
</dbReference>
<accession>A0A0A2KXJ0</accession>
<protein>
    <recommendedName>
        <fullName evidence="8">Nitrate reductase [NADPH]</fullName>
        <ecNumber evidence="7">1.7.1.3</ecNumber>
    </recommendedName>
</protein>
<dbReference type="InterPro" id="IPR036400">
    <property type="entry name" value="Cyt_B5-like_heme/steroid_sf"/>
</dbReference>
<feature type="domain" description="Cytochrome b5 heme-binding" evidence="17">
    <location>
        <begin position="675"/>
        <end position="753"/>
    </location>
</feature>
<comment type="cofactor">
    <cofactor evidence="3">
        <name>FAD</name>
        <dbReference type="ChEBI" id="CHEBI:57692"/>
    </cofactor>
</comment>
<dbReference type="GO" id="GO:0008482">
    <property type="term" value="F:sulfite oxidase activity"/>
    <property type="evidence" value="ECO:0007669"/>
    <property type="project" value="TreeGrafter"/>
</dbReference>
<organism evidence="19 20">
    <name type="scientific">Penicillium italicum</name>
    <name type="common">Blue mold</name>
    <dbReference type="NCBI Taxonomy" id="40296"/>
    <lineage>
        <taxon>Eukaryota</taxon>
        <taxon>Fungi</taxon>
        <taxon>Dikarya</taxon>
        <taxon>Ascomycota</taxon>
        <taxon>Pezizomycotina</taxon>
        <taxon>Eurotiomycetes</taxon>
        <taxon>Eurotiomycetidae</taxon>
        <taxon>Eurotiales</taxon>
        <taxon>Aspergillaceae</taxon>
        <taxon>Penicillium</taxon>
    </lineage>
</organism>
<keyword evidence="20" id="KW-1185">Reference proteome</keyword>
<dbReference type="Pfam" id="PF00173">
    <property type="entry name" value="Cyt-b5"/>
    <property type="match status" value="1"/>
</dbReference>
<dbReference type="PANTHER" id="PTHR19372">
    <property type="entry name" value="SULFITE REDUCTASE"/>
    <property type="match status" value="1"/>
</dbReference>
<dbReference type="GO" id="GO:0030151">
    <property type="term" value="F:molybdenum ion binding"/>
    <property type="evidence" value="ECO:0007669"/>
    <property type="project" value="InterPro"/>
</dbReference>
<dbReference type="EMBL" id="JQGA01001171">
    <property type="protein sequence ID" value="KGO69070.1"/>
    <property type="molecule type" value="Genomic_DNA"/>
</dbReference>
<evidence type="ECO:0000256" key="2">
    <source>
        <dbReference type="ARBA" id="ARBA00001971"/>
    </source>
</evidence>
<feature type="domain" description="FAD-binding FR-type" evidence="18">
    <location>
        <begin position="786"/>
        <end position="898"/>
    </location>
</feature>
<dbReference type="Pfam" id="PF00175">
    <property type="entry name" value="NAD_binding_1"/>
    <property type="match status" value="1"/>
</dbReference>
<dbReference type="InterPro" id="IPR017938">
    <property type="entry name" value="Riboflavin_synthase-like_b-brl"/>
</dbReference>
<dbReference type="SUPFAM" id="SSF55856">
    <property type="entry name" value="Cytochrome b5-like heme/steroid binding domain"/>
    <property type="match status" value="1"/>
</dbReference>
<dbReference type="InterPro" id="IPR001433">
    <property type="entry name" value="OxRdtase_FAD/NAD-bd"/>
</dbReference>
<evidence type="ECO:0000259" key="17">
    <source>
        <dbReference type="PROSITE" id="PS50255"/>
    </source>
</evidence>